<organism evidence="2 3">
    <name type="scientific">Favolaschia claudopus</name>
    <dbReference type="NCBI Taxonomy" id="2862362"/>
    <lineage>
        <taxon>Eukaryota</taxon>
        <taxon>Fungi</taxon>
        <taxon>Dikarya</taxon>
        <taxon>Basidiomycota</taxon>
        <taxon>Agaricomycotina</taxon>
        <taxon>Agaricomycetes</taxon>
        <taxon>Agaricomycetidae</taxon>
        <taxon>Agaricales</taxon>
        <taxon>Marasmiineae</taxon>
        <taxon>Mycenaceae</taxon>
        <taxon>Favolaschia</taxon>
    </lineage>
</organism>
<accession>A0AAW0AFW6</accession>
<evidence type="ECO:0000313" key="2">
    <source>
        <dbReference type="EMBL" id="KAK7007701.1"/>
    </source>
</evidence>
<sequence>MEGTASLVFAFPPASNPTRTSMYNNGSVRLRETKCAVIHLRPPPTARGPRHRSVSVVATAGGKKRKFGDRDSDAGQVPVDSDRTKKQLRMQIKECDSMCCSETATSAARELESNLLLREKESQAARDSLEEGKESLIFRLFLEVTTDMLQSSVLSVTGSALAAAEALAVTPISGLCHFQAEVEIRNPGGNAFMQTRDMSRYCGTRSLGFRPVQYPLKPPTVAWDSNPRPHIIVEDGRTSARKWLKYRLVFKTLLHTYKILFDALTSQDYGQGLPEVVVEMRDKFVTVVTRRSEGSMLYTQNLYPYTLTHRGTRSYVLKSGYERLAKETAKINAAKAALE</sequence>
<dbReference type="AlphaFoldDB" id="A0AAW0AFW6"/>
<keyword evidence="3" id="KW-1185">Reference proteome</keyword>
<proteinExistence type="predicted"/>
<comment type="caution">
    <text evidence="2">The sequence shown here is derived from an EMBL/GenBank/DDBJ whole genome shotgun (WGS) entry which is preliminary data.</text>
</comment>
<feature type="region of interest" description="Disordered" evidence="1">
    <location>
        <begin position="60"/>
        <end position="83"/>
    </location>
</feature>
<dbReference type="EMBL" id="JAWWNJ010000070">
    <property type="protein sequence ID" value="KAK7007701.1"/>
    <property type="molecule type" value="Genomic_DNA"/>
</dbReference>
<evidence type="ECO:0000313" key="3">
    <source>
        <dbReference type="Proteomes" id="UP001362999"/>
    </source>
</evidence>
<reference evidence="2 3" key="1">
    <citation type="journal article" date="2024" name="J Genomics">
        <title>Draft genome sequencing and assembly of Favolaschia claudopus CIRM-BRFM 2984 isolated from oak limbs.</title>
        <authorList>
            <person name="Navarro D."/>
            <person name="Drula E."/>
            <person name="Chaduli D."/>
            <person name="Cazenave R."/>
            <person name="Ahrendt S."/>
            <person name="Wang J."/>
            <person name="Lipzen A."/>
            <person name="Daum C."/>
            <person name="Barry K."/>
            <person name="Grigoriev I.V."/>
            <person name="Favel A."/>
            <person name="Rosso M.N."/>
            <person name="Martin F."/>
        </authorList>
    </citation>
    <scope>NUCLEOTIDE SEQUENCE [LARGE SCALE GENOMIC DNA]</scope>
    <source>
        <strain evidence="2 3">CIRM-BRFM 2984</strain>
    </source>
</reference>
<protein>
    <submittedName>
        <fullName evidence="2">Uncharacterized protein</fullName>
    </submittedName>
</protein>
<gene>
    <name evidence="2" type="ORF">R3P38DRAFT_2792553</name>
</gene>
<evidence type="ECO:0000256" key="1">
    <source>
        <dbReference type="SAM" id="MobiDB-lite"/>
    </source>
</evidence>
<dbReference type="Proteomes" id="UP001362999">
    <property type="component" value="Unassembled WGS sequence"/>
</dbReference>
<name>A0AAW0AFW6_9AGAR</name>